<dbReference type="Pfam" id="PF02782">
    <property type="entry name" value="FGGY_C"/>
    <property type="match status" value="1"/>
</dbReference>
<dbReference type="SUPFAM" id="SSF53067">
    <property type="entry name" value="Actin-like ATPase domain"/>
    <property type="match status" value="2"/>
</dbReference>
<keyword evidence="4 8" id="KW-0418">Kinase</keyword>
<reference evidence="8 9" key="1">
    <citation type="submission" date="2023-08" db="EMBL/GenBank/DDBJ databases">
        <title>Whole-genome sequencing of halo(alkali)philic microorganisms from hypersaline lakes.</title>
        <authorList>
            <person name="Sorokin D.Y."/>
            <person name="Abbas B."/>
            <person name="Merkel A.Y."/>
        </authorList>
    </citation>
    <scope>NUCLEOTIDE SEQUENCE [LARGE SCALE GENOMIC DNA]</scope>
    <source>
        <strain evidence="8 9">AB-CW4</strain>
    </source>
</reference>
<dbReference type="PANTHER" id="PTHR10196:SF69">
    <property type="entry name" value="GLYCEROL KINASE"/>
    <property type="match status" value="1"/>
</dbReference>
<dbReference type="Pfam" id="PF00370">
    <property type="entry name" value="FGGY_N"/>
    <property type="match status" value="1"/>
</dbReference>
<evidence type="ECO:0000256" key="1">
    <source>
        <dbReference type="ARBA" id="ARBA00009156"/>
    </source>
</evidence>
<evidence type="ECO:0000259" key="6">
    <source>
        <dbReference type="Pfam" id="PF00370"/>
    </source>
</evidence>
<evidence type="ECO:0000256" key="3">
    <source>
        <dbReference type="ARBA" id="ARBA00022741"/>
    </source>
</evidence>
<evidence type="ECO:0000256" key="4">
    <source>
        <dbReference type="ARBA" id="ARBA00022777"/>
    </source>
</evidence>
<dbReference type="GO" id="GO:0016301">
    <property type="term" value="F:kinase activity"/>
    <property type="evidence" value="ECO:0007669"/>
    <property type="project" value="UniProtKB-KW"/>
</dbReference>
<sequence>MSERPCWLLMDQGGNSSRALLVDERGSVLGEGRRPVATREAGGDRVEQDGAAILADLQASVAEAVSVCPDGHGLAGAGLAVQRGSILCWDKDSGRPLSPVLSWRDRRTSAQAWPRDLPGRVRRTAGLRFSPYGGAPKLRWCLDELPAVRTAARQGRLCMGPLGAFLARGLTGSGEDFVDPTLAQRTLLFSRTLQDWDETLLTSFGLQRAQLPVLRPSRHDFGALQAAPCRLSLLMGDQNAVPLQCGETTADTVYINAGTGAFILRPLSNPLEDPESTPFQLSQLPPLSVDGPPHWALEGSIHGAASALNWFARAEGQERIPHPALTEALMTTGDRPLFINTIDGLGSPWWQPGPAPAFLYAAGSDHLQRLAAVLDSIAFLLRVNLEAMEAAGGPVRVVRLSGGLSHCDGFCQHLANLTGRPVQRLEGGEATAMGLLALLVGGGFSVPACSEFTPARDEALRTRYHVWLDHMPALE</sequence>
<organism evidence="8 9">
    <name type="scientific">Natronospira bacteriovora</name>
    <dbReference type="NCBI Taxonomy" id="3069753"/>
    <lineage>
        <taxon>Bacteria</taxon>
        <taxon>Pseudomonadati</taxon>
        <taxon>Pseudomonadota</taxon>
        <taxon>Gammaproteobacteria</taxon>
        <taxon>Natronospirales</taxon>
        <taxon>Natronospiraceae</taxon>
        <taxon>Natronospira</taxon>
    </lineage>
</organism>
<name>A0ABU0WA79_9GAMM</name>
<evidence type="ECO:0000256" key="2">
    <source>
        <dbReference type="ARBA" id="ARBA00022679"/>
    </source>
</evidence>
<feature type="domain" description="Carbohydrate kinase FGGY C-terminal" evidence="7">
    <location>
        <begin position="253"/>
        <end position="437"/>
    </location>
</feature>
<protein>
    <submittedName>
        <fullName evidence="8">FGGY family carbohydrate kinase</fullName>
    </submittedName>
</protein>
<evidence type="ECO:0000256" key="5">
    <source>
        <dbReference type="ARBA" id="ARBA00022840"/>
    </source>
</evidence>
<comment type="caution">
    <text evidence="8">The sequence shown here is derived from an EMBL/GenBank/DDBJ whole genome shotgun (WGS) entry which is preliminary data.</text>
</comment>
<keyword evidence="5" id="KW-0067">ATP-binding</keyword>
<feature type="domain" description="Carbohydrate kinase FGGY N-terminal" evidence="6">
    <location>
        <begin position="7"/>
        <end position="227"/>
    </location>
</feature>
<dbReference type="InterPro" id="IPR018484">
    <property type="entry name" value="FGGY_N"/>
</dbReference>
<keyword evidence="2" id="KW-0808">Transferase</keyword>
<evidence type="ECO:0000313" key="9">
    <source>
        <dbReference type="Proteomes" id="UP001239019"/>
    </source>
</evidence>
<comment type="similarity">
    <text evidence="1">Belongs to the FGGY kinase family.</text>
</comment>
<keyword evidence="9" id="KW-1185">Reference proteome</keyword>
<dbReference type="EMBL" id="JAVDDT010000012">
    <property type="protein sequence ID" value="MDQ2070877.1"/>
    <property type="molecule type" value="Genomic_DNA"/>
</dbReference>
<dbReference type="InterPro" id="IPR000577">
    <property type="entry name" value="Carb_kinase_FGGY"/>
</dbReference>
<dbReference type="Proteomes" id="UP001239019">
    <property type="component" value="Unassembled WGS sequence"/>
</dbReference>
<dbReference type="RefSeq" id="WP_306729373.1">
    <property type="nucleotide sequence ID" value="NZ_JAVDDT010000012.1"/>
</dbReference>
<dbReference type="InterPro" id="IPR018485">
    <property type="entry name" value="FGGY_C"/>
</dbReference>
<dbReference type="InterPro" id="IPR043129">
    <property type="entry name" value="ATPase_NBD"/>
</dbReference>
<proteinExistence type="inferred from homology"/>
<keyword evidence="3" id="KW-0547">Nucleotide-binding</keyword>
<dbReference type="PIRSF" id="PIRSF000538">
    <property type="entry name" value="GlpK"/>
    <property type="match status" value="1"/>
</dbReference>
<gene>
    <name evidence="8" type="ORF">RBH19_13450</name>
</gene>
<evidence type="ECO:0000313" key="8">
    <source>
        <dbReference type="EMBL" id="MDQ2070877.1"/>
    </source>
</evidence>
<accession>A0ABU0WA79</accession>
<dbReference type="PANTHER" id="PTHR10196">
    <property type="entry name" value="SUGAR KINASE"/>
    <property type="match status" value="1"/>
</dbReference>
<dbReference type="Gene3D" id="3.30.420.40">
    <property type="match status" value="2"/>
</dbReference>
<evidence type="ECO:0000259" key="7">
    <source>
        <dbReference type="Pfam" id="PF02782"/>
    </source>
</evidence>